<dbReference type="InterPro" id="IPR048279">
    <property type="entry name" value="MdtK-like"/>
</dbReference>
<evidence type="ECO:0000256" key="2">
    <source>
        <dbReference type="ARBA" id="ARBA00004651"/>
    </source>
</evidence>
<evidence type="ECO:0000256" key="1">
    <source>
        <dbReference type="ARBA" id="ARBA00003408"/>
    </source>
</evidence>
<feature type="transmembrane region" description="Helical" evidence="13">
    <location>
        <begin position="140"/>
        <end position="161"/>
    </location>
</feature>
<comment type="function">
    <text evidence="1">Multidrug efflux pump.</text>
</comment>
<dbReference type="PANTHER" id="PTHR43298">
    <property type="entry name" value="MULTIDRUG RESISTANCE PROTEIN NORM-RELATED"/>
    <property type="match status" value="1"/>
</dbReference>
<name>A0A3E2TP73_9FIRM</name>
<comment type="subcellular location">
    <subcellularLocation>
        <location evidence="2">Cell membrane</location>
        <topology evidence="2">Multi-pass membrane protein</topology>
    </subcellularLocation>
</comment>
<keyword evidence="11 13" id="KW-0472">Membrane</keyword>
<dbReference type="InterPro" id="IPR050222">
    <property type="entry name" value="MATE_MdtK"/>
</dbReference>
<dbReference type="GO" id="GO:0005886">
    <property type="term" value="C:plasma membrane"/>
    <property type="evidence" value="ECO:0007669"/>
    <property type="project" value="UniProtKB-SubCell"/>
</dbReference>
<evidence type="ECO:0000313" key="15">
    <source>
        <dbReference type="Proteomes" id="UP000260773"/>
    </source>
</evidence>
<evidence type="ECO:0000256" key="8">
    <source>
        <dbReference type="ARBA" id="ARBA00022692"/>
    </source>
</evidence>
<evidence type="ECO:0000256" key="10">
    <source>
        <dbReference type="ARBA" id="ARBA00023065"/>
    </source>
</evidence>
<evidence type="ECO:0000256" key="5">
    <source>
        <dbReference type="ARBA" id="ARBA00022448"/>
    </source>
</evidence>
<comment type="similarity">
    <text evidence="3">Belongs to the multi antimicrobial extrusion (MATE) (TC 2.A.66.1) family.</text>
</comment>
<evidence type="ECO:0000256" key="7">
    <source>
        <dbReference type="ARBA" id="ARBA00022475"/>
    </source>
</evidence>
<accession>A0A3E2TP73</accession>
<reference evidence="14 15" key="1">
    <citation type="submission" date="2018-08" db="EMBL/GenBank/DDBJ databases">
        <title>A genome reference for cultivated species of the human gut microbiota.</title>
        <authorList>
            <person name="Zou Y."/>
            <person name="Xue W."/>
            <person name="Luo G."/>
        </authorList>
    </citation>
    <scope>NUCLEOTIDE SEQUENCE [LARGE SCALE GENOMIC DNA]</scope>
    <source>
        <strain evidence="14 15">AF45-17</strain>
    </source>
</reference>
<dbReference type="PIRSF" id="PIRSF006603">
    <property type="entry name" value="DinF"/>
    <property type="match status" value="1"/>
</dbReference>
<feature type="transmembrane region" description="Helical" evidence="13">
    <location>
        <begin position="394"/>
        <end position="413"/>
    </location>
</feature>
<feature type="transmembrane region" description="Helical" evidence="13">
    <location>
        <begin position="100"/>
        <end position="120"/>
    </location>
</feature>
<evidence type="ECO:0000256" key="9">
    <source>
        <dbReference type="ARBA" id="ARBA00022989"/>
    </source>
</evidence>
<feature type="transmembrane region" description="Helical" evidence="13">
    <location>
        <begin position="425"/>
        <end position="444"/>
    </location>
</feature>
<dbReference type="GO" id="GO:0042910">
    <property type="term" value="F:xenobiotic transmembrane transporter activity"/>
    <property type="evidence" value="ECO:0007669"/>
    <property type="project" value="InterPro"/>
</dbReference>
<keyword evidence="7" id="KW-1003">Cell membrane</keyword>
<dbReference type="EMBL" id="QVEP01000020">
    <property type="protein sequence ID" value="RGB79703.1"/>
    <property type="molecule type" value="Genomic_DNA"/>
</dbReference>
<dbReference type="InterPro" id="IPR002528">
    <property type="entry name" value="MATE_fam"/>
</dbReference>
<dbReference type="RefSeq" id="WP_117528445.1">
    <property type="nucleotide sequence ID" value="NZ_JAQDKA010000014.1"/>
</dbReference>
<keyword evidence="6" id="KW-0050">Antiport</keyword>
<evidence type="ECO:0000313" key="14">
    <source>
        <dbReference type="EMBL" id="RGB79703.1"/>
    </source>
</evidence>
<keyword evidence="10" id="KW-0406">Ion transport</keyword>
<evidence type="ECO:0000256" key="4">
    <source>
        <dbReference type="ARBA" id="ARBA00020268"/>
    </source>
</evidence>
<comment type="caution">
    <text evidence="14">The sequence shown here is derived from an EMBL/GenBank/DDBJ whole genome shotgun (WGS) entry which is preliminary data.</text>
</comment>
<feature type="transmembrane region" description="Helical" evidence="13">
    <location>
        <begin position="65"/>
        <end position="88"/>
    </location>
</feature>
<organism evidence="14 15">
    <name type="scientific">Coprococcus catus</name>
    <dbReference type="NCBI Taxonomy" id="116085"/>
    <lineage>
        <taxon>Bacteria</taxon>
        <taxon>Bacillati</taxon>
        <taxon>Bacillota</taxon>
        <taxon>Clostridia</taxon>
        <taxon>Lachnospirales</taxon>
        <taxon>Lachnospiraceae</taxon>
        <taxon>Coprococcus</taxon>
    </lineage>
</organism>
<protein>
    <recommendedName>
        <fullName evidence="4">Probable multidrug resistance protein NorM</fullName>
    </recommendedName>
    <alternativeName>
        <fullName evidence="12">Multidrug-efflux transporter</fullName>
    </alternativeName>
</protein>
<keyword evidence="8 13" id="KW-0812">Transmembrane</keyword>
<sequence>MMKIQRKNSGMDMLRGSLSGNIIRFALPLAGSSMLQQLFNAADTAIVGRFDGRQALAAVGSNTMIISLFVNMFVGLSIGANVVIAKYVGQRQEEKIKKSVHTVMFLAVLSGLFLLVFGQMTAEKILTLMQTPEDVMAQAVLYLKIYCLGMPFMMVYNFGAAVLRCKGDTRCPLYALILSGILNVGLNLLFVVAFKMGVAGVGIATVIANGVSGSLVCCFLMQEKGSMHLSVKAMQLDKKYLKEVLQVGIPAGIQGMCFSVANVCIQSAVNCFGAEGSAGFSIALTFESLTYYISNAFGQAAVTFTSQNYSVGNIKRCRQIFNWCLLLGGVLCESISLLFVAGHRWLIPFFTSDAGAAAYALIRMQRVVTFNGMTAGYEVGSGLLRAMGHSLQPALLVVVGCCGFRILWILTAFRRIGTFEILMNAYPLSWLVTDILIFVTYKYYITISTH</sequence>
<dbReference type="Pfam" id="PF01554">
    <property type="entry name" value="MatE"/>
    <property type="match status" value="2"/>
</dbReference>
<keyword evidence="5" id="KW-0813">Transport</keyword>
<evidence type="ECO:0000256" key="3">
    <source>
        <dbReference type="ARBA" id="ARBA00010199"/>
    </source>
</evidence>
<dbReference type="PANTHER" id="PTHR43298:SF2">
    <property type="entry name" value="FMN_FAD EXPORTER YEEO-RELATED"/>
    <property type="match status" value="1"/>
</dbReference>
<dbReference type="Proteomes" id="UP000260773">
    <property type="component" value="Unassembled WGS sequence"/>
</dbReference>
<feature type="transmembrane region" description="Helical" evidence="13">
    <location>
        <begin position="200"/>
        <end position="221"/>
    </location>
</feature>
<dbReference type="CDD" id="cd13138">
    <property type="entry name" value="MATE_yoeA_like"/>
    <property type="match status" value="1"/>
</dbReference>
<evidence type="ECO:0000256" key="12">
    <source>
        <dbReference type="ARBA" id="ARBA00031636"/>
    </source>
</evidence>
<proteinExistence type="inferred from homology"/>
<dbReference type="NCBIfam" id="TIGR00797">
    <property type="entry name" value="matE"/>
    <property type="match status" value="1"/>
</dbReference>
<dbReference type="GO" id="GO:0006811">
    <property type="term" value="P:monoatomic ion transport"/>
    <property type="evidence" value="ECO:0007669"/>
    <property type="project" value="UniProtKB-KW"/>
</dbReference>
<evidence type="ECO:0000256" key="6">
    <source>
        <dbReference type="ARBA" id="ARBA00022449"/>
    </source>
</evidence>
<feature type="transmembrane region" description="Helical" evidence="13">
    <location>
        <begin position="173"/>
        <end position="194"/>
    </location>
</feature>
<dbReference type="GO" id="GO:0015297">
    <property type="term" value="F:antiporter activity"/>
    <property type="evidence" value="ECO:0007669"/>
    <property type="project" value="UniProtKB-KW"/>
</dbReference>
<dbReference type="AlphaFoldDB" id="A0A3E2TP73"/>
<feature type="transmembrane region" description="Helical" evidence="13">
    <location>
        <begin position="320"/>
        <end position="339"/>
    </location>
</feature>
<evidence type="ECO:0000256" key="13">
    <source>
        <dbReference type="SAM" id="Phobius"/>
    </source>
</evidence>
<gene>
    <name evidence="14" type="ORF">DW070_09185</name>
</gene>
<keyword evidence="9 13" id="KW-1133">Transmembrane helix</keyword>
<evidence type="ECO:0000256" key="11">
    <source>
        <dbReference type="ARBA" id="ARBA00023136"/>
    </source>
</evidence>